<dbReference type="PANTHER" id="PTHR43649:SF17">
    <property type="entry name" value="ABC TRANSPORTER SOLUTE BINDING PROTEIN-SUGAR TRANSPORT"/>
    <property type="match status" value="1"/>
</dbReference>
<dbReference type="InterPro" id="IPR050490">
    <property type="entry name" value="Bact_solute-bd_prot1"/>
</dbReference>
<evidence type="ECO:0000256" key="1">
    <source>
        <dbReference type="SAM" id="SignalP"/>
    </source>
</evidence>
<dbReference type="Gene3D" id="3.40.190.10">
    <property type="entry name" value="Periplasmic binding protein-like II"/>
    <property type="match status" value="2"/>
</dbReference>
<protein>
    <submittedName>
        <fullName evidence="2">Extracellular solute-binding protein</fullName>
    </submittedName>
</protein>
<evidence type="ECO:0000313" key="2">
    <source>
        <dbReference type="EMBL" id="MBC8595917.1"/>
    </source>
</evidence>
<keyword evidence="3" id="KW-1185">Reference proteome</keyword>
<dbReference type="PANTHER" id="PTHR43649">
    <property type="entry name" value="ARABINOSE-BINDING PROTEIN-RELATED"/>
    <property type="match status" value="1"/>
</dbReference>
<gene>
    <name evidence="2" type="ORF">H8706_03415</name>
</gene>
<feature type="chain" id="PRO_5039696005" evidence="1">
    <location>
        <begin position="23"/>
        <end position="551"/>
    </location>
</feature>
<dbReference type="AlphaFoldDB" id="A0A926IMD3"/>
<reference evidence="2" key="1">
    <citation type="submission" date="2020-08" db="EMBL/GenBank/DDBJ databases">
        <title>Genome public.</title>
        <authorList>
            <person name="Liu C."/>
            <person name="Sun Q."/>
        </authorList>
    </citation>
    <scope>NUCLEOTIDE SEQUENCE</scope>
    <source>
        <strain evidence="2">NSJ-50</strain>
    </source>
</reference>
<evidence type="ECO:0000313" key="3">
    <source>
        <dbReference type="Proteomes" id="UP000647416"/>
    </source>
</evidence>
<keyword evidence="1" id="KW-0732">Signal</keyword>
<feature type="signal peptide" evidence="1">
    <location>
        <begin position="1"/>
        <end position="22"/>
    </location>
</feature>
<dbReference type="PROSITE" id="PS51257">
    <property type="entry name" value="PROKAR_LIPOPROTEIN"/>
    <property type="match status" value="1"/>
</dbReference>
<organism evidence="2 3">
    <name type="scientific">Qingrenia yutianensis</name>
    <dbReference type="NCBI Taxonomy" id="2763676"/>
    <lineage>
        <taxon>Bacteria</taxon>
        <taxon>Bacillati</taxon>
        <taxon>Bacillota</taxon>
        <taxon>Clostridia</taxon>
        <taxon>Eubacteriales</taxon>
        <taxon>Oscillospiraceae</taxon>
        <taxon>Qingrenia</taxon>
    </lineage>
</organism>
<sequence>MTVIKKAVCILMTATLAFGSLAGCGKNTKGAVNTKYEKDENLNEVGAFPVCKEKITLRVGIPKNEFITDYDDNTFTKKLEEMMNCDIEFEFLPSSDTMQKVELMMNSGGDELPDIICGVNFTDGALAGYGDAGMIIPLNAYYENSAYYINDAFEKEKDLKNMITLSDGNMYYIPSYAKALQNEVGCARCWINKKWLDKLGFKMPETTEEFENVLRAFKEKDPNGNGKADELPFSGNTSLGNLSGLEYIFGSFLKFTPKTTYLYAKGGKIKAGYMQDEWKDAVNYCAKLYKEGLISDSTFTLDSNGFAPLRNNAGVPIVGAFVSMGLNFSAEVKDRYDDYVPLPPLKGDKGYQSAVWVPTIPSTGFVITKNCKYPEAAFRLGDLMCSEEITISNRWGEKDVDWKKADADAYSLFKDEGYAPTIEVINNVWAVPTNKHWSQKGAAYRDYAVSLGQVTSKNNINERFVAESTKAYLPYTDMSDVKKFVYDIDGIADINEINTNIESYVKEMTTLFVIGEKNADKEWDSYLKELDNMGANQLLDETQKAHDRANK</sequence>
<dbReference type="EMBL" id="JACRTE010000003">
    <property type="protein sequence ID" value="MBC8595917.1"/>
    <property type="molecule type" value="Genomic_DNA"/>
</dbReference>
<accession>A0A926IMD3</accession>
<comment type="caution">
    <text evidence="2">The sequence shown here is derived from an EMBL/GenBank/DDBJ whole genome shotgun (WGS) entry which is preliminary data.</text>
</comment>
<dbReference type="SUPFAM" id="SSF53850">
    <property type="entry name" value="Periplasmic binding protein-like II"/>
    <property type="match status" value="1"/>
</dbReference>
<dbReference type="Proteomes" id="UP000647416">
    <property type="component" value="Unassembled WGS sequence"/>
</dbReference>
<proteinExistence type="predicted"/>
<dbReference type="RefSeq" id="WP_262431496.1">
    <property type="nucleotide sequence ID" value="NZ_JACRTE010000003.1"/>
</dbReference>
<name>A0A926IMD3_9FIRM</name>